<feature type="compositionally biased region" description="Low complexity" evidence="1">
    <location>
        <begin position="171"/>
        <end position="185"/>
    </location>
</feature>
<sequence length="185" mass="21189">MSDDTRSSQRCHAPHKWSELRRHHRHNRRIRTPLSHQIHKSIPDTLHLKRRVTPKTVSSRHTTEKTTCLQSQARKPFPRMKIPVIVPTRADTETAGDRVMRADPRPKEASSNKSVTSVRTDAPGHPNQPYRADPVYPSKRNDDYSKHTRRPTIVANVPSTHHEEHVYPSPHSARSATRTPSTSHA</sequence>
<proteinExistence type="predicted"/>
<keyword evidence="3" id="KW-1185">Reference proteome</keyword>
<accession>G0N0D8</accession>
<feature type="region of interest" description="Disordered" evidence="1">
    <location>
        <begin position="51"/>
        <end position="72"/>
    </location>
</feature>
<gene>
    <name evidence="2" type="ORF">CAEBREN_14548</name>
</gene>
<feature type="region of interest" description="Disordered" evidence="1">
    <location>
        <begin position="1"/>
        <end position="30"/>
    </location>
</feature>
<dbReference type="Proteomes" id="UP000008068">
    <property type="component" value="Unassembled WGS sequence"/>
</dbReference>
<dbReference type="EMBL" id="GL379824">
    <property type="protein sequence ID" value="EGT48913.1"/>
    <property type="molecule type" value="Genomic_DNA"/>
</dbReference>
<organism evidence="3">
    <name type="scientific">Caenorhabditis brenneri</name>
    <name type="common">Nematode worm</name>
    <dbReference type="NCBI Taxonomy" id="135651"/>
    <lineage>
        <taxon>Eukaryota</taxon>
        <taxon>Metazoa</taxon>
        <taxon>Ecdysozoa</taxon>
        <taxon>Nematoda</taxon>
        <taxon>Chromadorea</taxon>
        <taxon>Rhabditida</taxon>
        <taxon>Rhabditina</taxon>
        <taxon>Rhabditomorpha</taxon>
        <taxon>Rhabditoidea</taxon>
        <taxon>Rhabditidae</taxon>
        <taxon>Peloderinae</taxon>
        <taxon>Caenorhabditis</taxon>
    </lineage>
</organism>
<feature type="compositionally biased region" description="Basic and acidic residues" evidence="1">
    <location>
        <begin position="90"/>
        <end position="110"/>
    </location>
</feature>
<dbReference type="InParanoid" id="G0N0D8"/>
<feature type="compositionally biased region" description="Basic residues" evidence="1">
    <location>
        <begin position="21"/>
        <end position="30"/>
    </location>
</feature>
<evidence type="ECO:0000256" key="1">
    <source>
        <dbReference type="SAM" id="MobiDB-lite"/>
    </source>
</evidence>
<name>G0N0D8_CAEBE</name>
<feature type="compositionally biased region" description="Polar residues" evidence="1">
    <location>
        <begin position="55"/>
        <end position="72"/>
    </location>
</feature>
<feature type="region of interest" description="Disordered" evidence="1">
    <location>
        <begin position="87"/>
        <end position="185"/>
    </location>
</feature>
<evidence type="ECO:0000313" key="2">
    <source>
        <dbReference type="EMBL" id="EGT48913.1"/>
    </source>
</evidence>
<evidence type="ECO:0000313" key="3">
    <source>
        <dbReference type="Proteomes" id="UP000008068"/>
    </source>
</evidence>
<dbReference type="AlphaFoldDB" id="G0N0D8"/>
<dbReference type="HOGENOM" id="CLU_1462561_0_0_1"/>
<protein>
    <submittedName>
        <fullName evidence="2">Uncharacterized protein</fullName>
    </submittedName>
</protein>
<reference evidence="3" key="1">
    <citation type="submission" date="2011-07" db="EMBL/GenBank/DDBJ databases">
        <authorList>
            <consortium name="Caenorhabditis brenneri Sequencing and Analysis Consortium"/>
            <person name="Wilson R.K."/>
        </authorList>
    </citation>
    <scope>NUCLEOTIDE SEQUENCE [LARGE SCALE GENOMIC DNA]</scope>
    <source>
        <strain evidence="3">PB2801</strain>
    </source>
</reference>